<sequence>MSGIFAQSWIAGLEGVTVINGGWLDKNWIRVPYQIADSVAGLAWSFGVTYLILFIMNK</sequence>
<dbReference type="AlphaFoldDB" id="A0A9P6MEC5"/>
<evidence type="ECO:0000256" key="4">
    <source>
        <dbReference type="ARBA" id="ARBA00023136"/>
    </source>
</evidence>
<dbReference type="InterPro" id="IPR029020">
    <property type="entry name" value="Ammonium/urea_transptr"/>
</dbReference>
<protein>
    <submittedName>
        <fullName evidence="6">Uncharacterized protein</fullName>
    </submittedName>
</protein>
<evidence type="ECO:0000256" key="1">
    <source>
        <dbReference type="ARBA" id="ARBA00004141"/>
    </source>
</evidence>
<proteinExistence type="predicted"/>
<evidence type="ECO:0000256" key="3">
    <source>
        <dbReference type="ARBA" id="ARBA00022989"/>
    </source>
</evidence>
<dbReference type="EMBL" id="JAAAHW010001533">
    <property type="protein sequence ID" value="KAF9994605.1"/>
    <property type="molecule type" value="Genomic_DNA"/>
</dbReference>
<name>A0A9P6MEC5_9FUNG</name>
<dbReference type="OrthoDB" id="534912at2759"/>
<evidence type="ECO:0000256" key="5">
    <source>
        <dbReference type="SAM" id="Phobius"/>
    </source>
</evidence>
<evidence type="ECO:0000313" key="7">
    <source>
        <dbReference type="Proteomes" id="UP000749646"/>
    </source>
</evidence>
<comment type="caution">
    <text evidence="6">The sequence shown here is derived from an EMBL/GenBank/DDBJ whole genome shotgun (WGS) entry which is preliminary data.</text>
</comment>
<keyword evidence="3 5" id="KW-1133">Transmembrane helix</keyword>
<accession>A0A9P6MEC5</accession>
<keyword evidence="2 5" id="KW-0812">Transmembrane</keyword>
<evidence type="ECO:0000256" key="2">
    <source>
        <dbReference type="ARBA" id="ARBA00022692"/>
    </source>
</evidence>
<dbReference type="SUPFAM" id="SSF111352">
    <property type="entry name" value="Ammonium transporter"/>
    <property type="match status" value="1"/>
</dbReference>
<dbReference type="Proteomes" id="UP000749646">
    <property type="component" value="Unassembled WGS sequence"/>
</dbReference>
<dbReference type="GO" id="GO:0016020">
    <property type="term" value="C:membrane"/>
    <property type="evidence" value="ECO:0007669"/>
    <property type="project" value="UniProtKB-SubCell"/>
</dbReference>
<gene>
    <name evidence="6" type="ORF">BGZ65_009772</name>
</gene>
<comment type="subcellular location">
    <subcellularLocation>
        <location evidence="1">Membrane</location>
        <topology evidence="1">Multi-pass membrane protein</topology>
    </subcellularLocation>
</comment>
<organism evidence="6 7">
    <name type="scientific">Modicella reniformis</name>
    <dbReference type="NCBI Taxonomy" id="1440133"/>
    <lineage>
        <taxon>Eukaryota</taxon>
        <taxon>Fungi</taxon>
        <taxon>Fungi incertae sedis</taxon>
        <taxon>Mucoromycota</taxon>
        <taxon>Mortierellomycotina</taxon>
        <taxon>Mortierellomycetes</taxon>
        <taxon>Mortierellales</taxon>
        <taxon>Mortierellaceae</taxon>
        <taxon>Modicella</taxon>
    </lineage>
</organism>
<feature type="transmembrane region" description="Helical" evidence="5">
    <location>
        <begin position="33"/>
        <end position="56"/>
    </location>
</feature>
<keyword evidence="7" id="KW-1185">Reference proteome</keyword>
<feature type="non-terminal residue" evidence="6">
    <location>
        <position position="58"/>
    </location>
</feature>
<dbReference type="Gene3D" id="1.10.3430.10">
    <property type="entry name" value="Ammonium transporter AmtB like domains"/>
    <property type="match status" value="1"/>
</dbReference>
<reference evidence="6" key="1">
    <citation type="journal article" date="2020" name="Fungal Divers.">
        <title>Resolving the Mortierellaceae phylogeny through synthesis of multi-gene phylogenetics and phylogenomics.</title>
        <authorList>
            <person name="Vandepol N."/>
            <person name="Liber J."/>
            <person name="Desiro A."/>
            <person name="Na H."/>
            <person name="Kennedy M."/>
            <person name="Barry K."/>
            <person name="Grigoriev I.V."/>
            <person name="Miller A.N."/>
            <person name="O'Donnell K."/>
            <person name="Stajich J.E."/>
            <person name="Bonito G."/>
        </authorList>
    </citation>
    <scope>NUCLEOTIDE SEQUENCE</scope>
    <source>
        <strain evidence="6">MES-2147</strain>
    </source>
</reference>
<evidence type="ECO:0000313" key="6">
    <source>
        <dbReference type="EMBL" id="KAF9994605.1"/>
    </source>
</evidence>
<keyword evidence="4 5" id="KW-0472">Membrane</keyword>